<reference evidence="4 5" key="1">
    <citation type="submission" date="2024-09" db="EMBL/GenBank/DDBJ databases">
        <title>Genome sequencing and assembly of Phytophthora oleae, isolate VK10A, causative agent of rot of olive drupes.</title>
        <authorList>
            <person name="Conti Taguali S."/>
            <person name="Riolo M."/>
            <person name="La Spada F."/>
            <person name="Cacciola S.O."/>
            <person name="Dionisio G."/>
        </authorList>
    </citation>
    <scope>NUCLEOTIDE SEQUENCE [LARGE SCALE GENOMIC DNA]</scope>
    <source>
        <strain evidence="4 5">VK10A</strain>
    </source>
</reference>
<feature type="region of interest" description="Disordered" evidence="1">
    <location>
        <begin position="188"/>
        <end position="224"/>
    </location>
</feature>
<name>A0ABD3FGJ8_9STRA</name>
<feature type="domain" description="J" evidence="2">
    <location>
        <begin position="6"/>
        <end position="85"/>
    </location>
</feature>
<dbReference type="PROSITE" id="PS50245">
    <property type="entry name" value="CAP_GLY_2"/>
    <property type="match status" value="1"/>
</dbReference>
<dbReference type="Gene3D" id="1.10.287.110">
    <property type="entry name" value="DnaJ domain"/>
    <property type="match status" value="1"/>
</dbReference>
<sequence length="292" mass="32484">MISIQEAYSTLGLTREASPEEVKKAYRKLALQFHPDKNQDPSATAKFQQLSAAYKRVDGHLKRGLNGDNQAFEDFFGRADADGFGVPSMEEMLFMFDMLFGPPPRMARRGRRKSKKNGEVRVDLRRKGAKRQMPPGFPSYIDQEFMDMFAHGMAFGDIDPELADLEDEVMSMEGFFCRNDLKIPPWMDEDRKKTQVNSSSVKHSKPEVTSATTSPKPNSNPPGIGSRVCIHGKHSGIVMFTGCVHYAKGEFVGIALSSPVGKNDGSIKGVRYFECLPSHGLMVRPNEVTLAA</sequence>
<dbReference type="SMART" id="SM01052">
    <property type="entry name" value="CAP_GLY"/>
    <property type="match status" value="1"/>
</dbReference>
<evidence type="ECO:0000313" key="5">
    <source>
        <dbReference type="Proteomes" id="UP001632037"/>
    </source>
</evidence>
<dbReference type="Proteomes" id="UP001632037">
    <property type="component" value="Unassembled WGS sequence"/>
</dbReference>
<dbReference type="PANTHER" id="PTHR43948">
    <property type="entry name" value="DNAJ HOMOLOG SUBFAMILY B"/>
    <property type="match status" value="1"/>
</dbReference>
<dbReference type="PROSITE" id="PS50076">
    <property type="entry name" value="DNAJ_2"/>
    <property type="match status" value="1"/>
</dbReference>
<evidence type="ECO:0000259" key="3">
    <source>
        <dbReference type="PROSITE" id="PS50245"/>
    </source>
</evidence>
<dbReference type="Pfam" id="PF00226">
    <property type="entry name" value="DnaJ"/>
    <property type="match status" value="1"/>
</dbReference>
<dbReference type="InterPro" id="IPR001623">
    <property type="entry name" value="DnaJ_domain"/>
</dbReference>
<dbReference type="EMBL" id="JBIMZQ010000023">
    <property type="protein sequence ID" value="KAL3664659.1"/>
    <property type="molecule type" value="Genomic_DNA"/>
</dbReference>
<dbReference type="InterPro" id="IPR036859">
    <property type="entry name" value="CAP-Gly_dom_sf"/>
</dbReference>
<organism evidence="4 5">
    <name type="scientific">Phytophthora oleae</name>
    <dbReference type="NCBI Taxonomy" id="2107226"/>
    <lineage>
        <taxon>Eukaryota</taxon>
        <taxon>Sar</taxon>
        <taxon>Stramenopiles</taxon>
        <taxon>Oomycota</taxon>
        <taxon>Peronosporomycetes</taxon>
        <taxon>Peronosporales</taxon>
        <taxon>Peronosporaceae</taxon>
        <taxon>Phytophthora</taxon>
    </lineage>
</organism>
<gene>
    <name evidence="4" type="ORF">V7S43_010408</name>
</gene>
<feature type="compositionally biased region" description="Polar residues" evidence="1">
    <location>
        <begin position="195"/>
        <end position="217"/>
    </location>
</feature>
<comment type="caution">
    <text evidence="4">The sequence shown here is derived from an EMBL/GenBank/DDBJ whole genome shotgun (WGS) entry which is preliminary data.</text>
</comment>
<dbReference type="PANTHER" id="PTHR43948:SF14">
    <property type="entry name" value="PROTEIN DNAJ, PUTATIVE-RELATED"/>
    <property type="match status" value="1"/>
</dbReference>
<dbReference type="InterPro" id="IPR000938">
    <property type="entry name" value="CAP-Gly_domain"/>
</dbReference>
<accession>A0ABD3FGJ8</accession>
<dbReference type="CDD" id="cd06257">
    <property type="entry name" value="DnaJ"/>
    <property type="match status" value="1"/>
</dbReference>
<dbReference type="Gene3D" id="2.30.30.190">
    <property type="entry name" value="CAP Gly-rich-like domain"/>
    <property type="match status" value="1"/>
</dbReference>
<dbReference type="PRINTS" id="PR00625">
    <property type="entry name" value="JDOMAIN"/>
</dbReference>
<dbReference type="PROSITE" id="PS00845">
    <property type="entry name" value="CAP_GLY_1"/>
    <property type="match status" value="1"/>
</dbReference>
<dbReference type="SUPFAM" id="SSF74924">
    <property type="entry name" value="Cap-Gly domain"/>
    <property type="match status" value="1"/>
</dbReference>
<dbReference type="Pfam" id="PF01302">
    <property type="entry name" value="CAP_GLY"/>
    <property type="match status" value="1"/>
</dbReference>
<dbReference type="SMART" id="SM00271">
    <property type="entry name" value="DnaJ"/>
    <property type="match status" value="1"/>
</dbReference>
<proteinExistence type="predicted"/>
<protein>
    <recommendedName>
        <fullName evidence="6">J domain-containing protein</fullName>
    </recommendedName>
</protein>
<dbReference type="SUPFAM" id="SSF46565">
    <property type="entry name" value="Chaperone J-domain"/>
    <property type="match status" value="1"/>
</dbReference>
<dbReference type="AlphaFoldDB" id="A0ABD3FGJ8"/>
<keyword evidence="5" id="KW-1185">Reference proteome</keyword>
<feature type="domain" description="CAP-Gly" evidence="3">
    <location>
        <begin position="242"/>
        <end position="284"/>
    </location>
</feature>
<dbReference type="InterPro" id="IPR036869">
    <property type="entry name" value="J_dom_sf"/>
</dbReference>
<evidence type="ECO:0000313" key="4">
    <source>
        <dbReference type="EMBL" id="KAL3664659.1"/>
    </source>
</evidence>
<evidence type="ECO:0000256" key="1">
    <source>
        <dbReference type="SAM" id="MobiDB-lite"/>
    </source>
</evidence>
<evidence type="ECO:0000259" key="2">
    <source>
        <dbReference type="PROSITE" id="PS50076"/>
    </source>
</evidence>
<evidence type="ECO:0008006" key="6">
    <source>
        <dbReference type="Google" id="ProtNLM"/>
    </source>
</evidence>